<sequence length="131" mass="15125">MPIVSVSIPESLLEKIDVYMEKLGFVGRSEFVREALRRMIEQLEAAGEGRERRTWIIVTVTRHDEGSTADRKVIEAFHSHQPLVRALYHQLLDDKRCINIAVVEASALELKPLMSTVRRIRGVERVWFMPV</sequence>
<name>A0ABN6ZSX0_9CREN</name>
<dbReference type="InterPro" id="IPR013321">
    <property type="entry name" value="Arc_rbn_hlx_hlx"/>
</dbReference>
<evidence type="ECO:0000313" key="8">
    <source>
        <dbReference type="Proteomes" id="UP001341135"/>
    </source>
</evidence>
<dbReference type="SUPFAM" id="SSF55021">
    <property type="entry name" value="ACT-like"/>
    <property type="match status" value="1"/>
</dbReference>
<dbReference type="InterPro" id="IPR027271">
    <property type="entry name" value="Acetolactate_synth/TF_NikR_C"/>
</dbReference>
<dbReference type="InterPro" id="IPR050192">
    <property type="entry name" value="CopG/NikR_regulator"/>
</dbReference>
<feature type="domain" description="Transcription factor NikR nickel binding C-terminal" evidence="6">
    <location>
        <begin position="66"/>
        <end position="126"/>
    </location>
</feature>
<protein>
    <submittedName>
        <fullName evidence="7">Uncharacterized protein</fullName>
    </submittedName>
</protein>
<dbReference type="SUPFAM" id="SSF47598">
    <property type="entry name" value="Ribbon-helix-helix"/>
    <property type="match status" value="1"/>
</dbReference>
<gene>
    <name evidence="7" type="ORF">PABY_07390</name>
</gene>
<dbReference type="EMBL" id="AP028907">
    <property type="protein sequence ID" value="BES81172.1"/>
    <property type="molecule type" value="Genomic_DNA"/>
</dbReference>
<evidence type="ECO:0000259" key="6">
    <source>
        <dbReference type="Pfam" id="PF08753"/>
    </source>
</evidence>
<dbReference type="Proteomes" id="UP001341135">
    <property type="component" value="Chromosome"/>
</dbReference>
<dbReference type="Gene3D" id="1.10.1220.10">
    <property type="entry name" value="Met repressor-like"/>
    <property type="match status" value="1"/>
</dbReference>
<dbReference type="RefSeq" id="WP_338252039.1">
    <property type="nucleotide sequence ID" value="NZ_AP028907.1"/>
</dbReference>
<evidence type="ECO:0000256" key="3">
    <source>
        <dbReference type="ARBA" id="ARBA00023125"/>
    </source>
</evidence>
<dbReference type="PANTHER" id="PTHR34719:SF2">
    <property type="entry name" value="NICKEL-RESPONSIVE REGULATOR"/>
    <property type="match status" value="1"/>
</dbReference>
<keyword evidence="2" id="KW-0805">Transcription regulation</keyword>
<proteinExistence type="inferred from homology"/>
<keyword evidence="4" id="KW-0804">Transcription</keyword>
<comment type="similarity">
    <text evidence="1">Belongs to the transcriptional regulatory CopG/NikR family.</text>
</comment>
<accession>A0ABN6ZSX0</accession>
<keyword evidence="3" id="KW-0238">DNA-binding</keyword>
<evidence type="ECO:0000256" key="1">
    <source>
        <dbReference type="ARBA" id="ARBA00008478"/>
    </source>
</evidence>
<dbReference type="InterPro" id="IPR002145">
    <property type="entry name" value="CopG"/>
</dbReference>
<dbReference type="InterPro" id="IPR010985">
    <property type="entry name" value="Ribbon_hlx_hlx"/>
</dbReference>
<evidence type="ECO:0000313" key="7">
    <source>
        <dbReference type="EMBL" id="BES81172.1"/>
    </source>
</evidence>
<evidence type="ECO:0000256" key="2">
    <source>
        <dbReference type="ARBA" id="ARBA00023015"/>
    </source>
</evidence>
<reference evidence="7 8" key="1">
    <citation type="submission" date="2023-09" db="EMBL/GenBank/DDBJ databases">
        <title>Pyrofollis japonicus gen. nov. sp. nov., a novel member of the family Pyrodictiaceae isolated from the Iheya North hydrothermal field.</title>
        <authorList>
            <person name="Miyazaki U."/>
            <person name="Sanari M."/>
            <person name="Tame A."/>
            <person name="Kitajima M."/>
            <person name="Okamoto A."/>
            <person name="Sawayama S."/>
            <person name="Miyazaki J."/>
            <person name="Takai K."/>
            <person name="Nakagawa S."/>
        </authorList>
    </citation>
    <scope>NUCLEOTIDE SEQUENCE [LARGE SCALE GENOMIC DNA]</scope>
    <source>
        <strain evidence="7 8">AV2</strain>
    </source>
</reference>
<feature type="domain" description="Ribbon-helix-helix protein CopG" evidence="5">
    <location>
        <begin position="4"/>
        <end position="42"/>
    </location>
</feature>
<dbReference type="InterPro" id="IPR045865">
    <property type="entry name" value="ACT-like_dom_sf"/>
</dbReference>
<dbReference type="GeneID" id="89288763"/>
<keyword evidence="8" id="KW-1185">Reference proteome</keyword>
<dbReference type="Gene3D" id="3.30.70.1150">
    <property type="entry name" value="ACT-like. Chain A, domain 2"/>
    <property type="match status" value="1"/>
</dbReference>
<evidence type="ECO:0000256" key="4">
    <source>
        <dbReference type="ARBA" id="ARBA00023163"/>
    </source>
</evidence>
<dbReference type="InterPro" id="IPR014864">
    <property type="entry name" value="TF_NikR_Ni-bd_C"/>
</dbReference>
<dbReference type="PANTHER" id="PTHR34719">
    <property type="entry name" value="NICKEL-RESPONSIVE REGULATOR"/>
    <property type="match status" value="1"/>
</dbReference>
<dbReference type="CDD" id="cd22231">
    <property type="entry name" value="RHH_NikR_HicB-like"/>
    <property type="match status" value="1"/>
</dbReference>
<organism evidence="7 8">
    <name type="scientific">Pyrodictium abyssi</name>
    <dbReference type="NCBI Taxonomy" id="54256"/>
    <lineage>
        <taxon>Archaea</taxon>
        <taxon>Thermoproteota</taxon>
        <taxon>Thermoprotei</taxon>
        <taxon>Desulfurococcales</taxon>
        <taxon>Pyrodictiaceae</taxon>
        <taxon>Pyrodictium</taxon>
    </lineage>
</organism>
<evidence type="ECO:0000259" key="5">
    <source>
        <dbReference type="Pfam" id="PF01402"/>
    </source>
</evidence>
<dbReference type="Pfam" id="PF01402">
    <property type="entry name" value="RHH_1"/>
    <property type="match status" value="1"/>
</dbReference>
<dbReference type="Pfam" id="PF08753">
    <property type="entry name" value="NikR_C"/>
    <property type="match status" value="1"/>
</dbReference>